<dbReference type="InterPro" id="IPR003661">
    <property type="entry name" value="HisK_dim/P_dom"/>
</dbReference>
<feature type="compositionally biased region" description="Pro residues" evidence="7">
    <location>
        <begin position="327"/>
        <end position="337"/>
    </location>
</feature>
<dbReference type="CDD" id="cd00082">
    <property type="entry name" value="HisKA"/>
    <property type="match status" value="1"/>
</dbReference>
<feature type="modified residue" description="4-aspartylphosphate" evidence="6">
    <location>
        <position position="1953"/>
    </location>
</feature>
<feature type="compositionally biased region" description="Polar residues" evidence="7">
    <location>
        <begin position="36"/>
        <end position="46"/>
    </location>
</feature>
<dbReference type="GO" id="GO:0009927">
    <property type="term" value="F:histidine phosphotransfer kinase activity"/>
    <property type="evidence" value="ECO:0007669"/>
    <property type="project" value="TreeGrafter"/>
</dbReference>
<dbReference type="PROSITE" id="PS50109">
    <property type="entry name" value="HIS_KIN"/>
    <property type="match status" value="1"/>
</dbReference>
<evidence type="ECO:0000256" key="5">
    <source>
        <dbReference type="ARBA" id="ARBA00022777"/>
    </source>
</evidence>
<evidence type="ECO:0000256" key="4">
    <source>
        <dbReference type="ARBA" id="ARBA00022679"/>
    </source>
</evidence>
<dbReference type="Pfam" id="PF02518">
    <property type="entry name" value="HATPase_c"/>
    <property type="match status" value="1"/>
</dbReference>
<dbReference type="InterPro" id="IPR036097">
    <property type="entry name" value="HisK_dim/P_sf"/>
</dbReference>
<organism evidence="10 11">
    <name type="scientific">Ceraceosorus guamensis</name>
    <dbReference type="NCBI Taxonomy" id="1522189"/>
    <lineage>
        <taxon>Eukaryota</taxon>
        <taxon>Fungi</taxon>
        <taxon>Dikarya</taxon>
        <taxon>Basidiomycota</taxon>
        <taxon>Ustilaginomycotina</taxon>
        <taxon>Exobasidiomycetes</taxon>
        <taxon>Ceraceosorales</taxon>
        <taxon>Ceraceosoraceae</taxon>
        <taxon>Ceraceosorus</taxon>
    </lineage>
</organism>
<feature type="compositionally biased region" description="Basic and acidic residues" evidence="7">
    <location>
        <begin position="123"/>
        <end position="134"/>
    </location>
</feature>
<feature type="compositionally biased region" description="Polar residues" evidence="7">
    <location>
        <begin position="153"/>
        <end position="175"/>
    </location>
</feature>
<proteinExistence type="predicted"/>
<feature type="compositionally biased region" description="Polar residues" evidence="7">
    <location>
        <begin position="744"/>
        <end position="762"/>
    </location>
</feature>
<dbReference type="EC" id="2.7.13.3" evidence="2"/>
<feature type="compositionally biased region" description="Low complexity" evidence="7">
    <location>
        <begin position="73"/>
        <end position="94"/>
    </location>
</feature>
<evidence type="ECO:0000313" key="11">
    <source>
        <dbReference type="Proteomes" id="UP000245783"/>
    </source>
</evidence>
<dbReference type="SUPFAM" id="SSF52172">
    <property type="entry name" value="CheY-like"/>
    <property type="match status" value="1"/>
</dbReference>
<dbReference type="InterPro" id="IPR029016">
    <property type="entry name" value="GAF-like_dom_sf"/>
</dbReference>
<dbReference type="STRING" id="1522189.A0A316W3R3"/>
<feature type="region of interest" description="Disordered" evidence="7">
    <location>
        <begin position="1982"/>
        <end position="2008"/>
    </location>
</feature>
<feature type="region of interest" description="Disordered" evidence="7">
    <location>
        <begin position="300"/>
        <end position="414"/>
    </location>
</feature>
<dbReference type="Gene3D" id="3.30.450.40">
    <property type="match status" value="1"/>
</dbReference>
<feature type="compositionally biased region" description="Basic residues" evidence="7">
    <location>
        <begin position="1817"/>
        <end position="1827"/>
    </location>
</feature>
<dbReference type="Pfam" id="PF00512">
    <property type="entry name" value="HisKA"/>
    <property type="match status" value="1"/>
</dbReference>
<dbReference type="InterPro" id="IPR001789">
    <property type="entry name" value="Sig_transdc_resp-reg_receiver"/>
</dbReference>
<sequence length="2061" mass="220815">MPEPPSPLGAPSAPVSAGGASGSPLVSGEQLAEAVTASSTPRTSAGSRDHMPSLPRHLVRAESPMTVAGGQLSATSSSSPRSGTMPSFAGAAVRRGGGWRQSWNTTATHSTGERSRTLSASSADRDSTQAESRYEATMSDTDSINGVHRDHVTSGTLGGNCTPQGSTSIALSRPSNEMLDPDDINPVVDAALSSCSSAEMPAPDDEEMSIWQSAPQPAGTPPGIVRDLPSSGDVASPPISSDRSAPPPWTSAGGAIAGNYDWANFVFAYARGRFDPVRSPWPPSRSTAHPGVQAEIVAEAAVSPKSAPSPAVGPDGLELRRPSLSYLPPPMGQPHPLQPSQSSVPFQEGKRRSSGDASSSTDPWPDRAVFQSRTPPPVRRSGGYHHDTASRWSGHDVSHPERSDANVATGGEGALDSLPLSELASASTPNMGMALPLLSDSKSSSTSKFSSDTSKSVPTMYGDQLLRQSLLGVASDGVRTQDDSVWHSRLSQNESVDNDLLGQGVPRQSSAGDGSNTKQRAHASQESAHLSMGNMSSRLQSEGEPTASNHTYSSAQSSGHSSSTDIDATRGQVKLQRIAGGLLNDESVRVEAAAKQLASQSSTEVRPGPKPVQPMQLDGSHPEPTAWSSAPEGYLHSFNNTLASHSGNRAGPDISVQSARHDQGPSHGLESATETSTVAGMRRAANRATSRRDSHSAEKRRQEKPTHSQSYHAGEARTRVLDAEEATVTGEKVPKVNAAPEMRSNFSRSRSDSLRASPQGGRQLSEADRWNEAAAEAAACPMPAAPQASDSKGSAPMSRRASEVRRASEDFQAAAAMLAGQKNPQGSGVAPYLHAYYNVGRRVEDFYRINGYLPAIMPPNDLDRRGALRRYGPPKVSSDANFDRVAHLVKLVFNTRLVLVSLVGESTQHFRTQAGTAGASRSAAWLQSIASSRNCSFCAHAILQDSDEPFVVLDALKDWRFAGNPLVVGEPHIRFYAGSPLRTADGYNLGSLCIIDDKPWTEFNPRQRHTLREFARVVMREMELSRDTIHLRIRDRMQHSIETFTRECLEMESNESANGEESPGLHQVYAFAAKGMREALQASGAIVFDLSHFELVDAPAFEGDAPSSKIFFPSPYQNPDAAPYASFDDPSTIEGVLETDGVPSAGGADELKEKAVPPMAVLGSSESSPPPSRRDAPVPLAHYIKVAEFLRHHRTGCYYSFAPVPFRHLLPEGMTNLLLVPIFGLNKQPFALLCAYSKSTGDGPQLQDIKESGLQYLRAMGTIILSAILKKDIMLADKAKSNFISNISHELRTPLHGILAAAELLAETKINATQGSYLETVEACGKSLLELVNHVLDFTKLSGNTHAKQSSAKPTQRCDLVKLVQEVCESSWIGQMARKLESSQSSGIGSAYAQGSGGSSNSGTTQSLGRGLAHAAVETVIDITCRPEGWLVKCDAAGIRRVLMNLIGNSLKFTSEGFVHVSLREVQSSETHVVVELGVTDTGKGISRAFLEEQLFHPFTQENHLGPGTGLGLSIVNSIVQSPSINGKIDVWSTQGQGTEMRVTCELEIAHAADAEGLIYRPALDVGKETSISLLGFDRASRGHNDLLEVLRSYTEDWWKFKLVPTGGDIVIVNEDFSTLEQLSQSKSPESGWLPPAILLTSVRGDAEATAACDQYHKAGGVARLLFKPAGPAKLEALVDFSLQCLERARRGEPLLRDSEKHDMVLPSPAQSPHRKPELERESSYFSNATATPRGESSGPHRSTASRPDDHTPGAYENHMSPLPPLDNEVSTLLRRHSDHDRIQKMSPTSEKGSNPRPLMPPRSITFNEPRLQRHVHMSPHHPHNASKRRDSSESSDYFGAGATAASAASDRSSTAPHPATSSPSSPGSVISLEGGDGAVLKTALHSARIVQNSHIRRRMRVLTIEDNAINRRVLAAFLGKLDVDFVEASNGEEGVRVFESYPPHHFDVILMDLSMPVLDGIGATTQIRKIESERARAAQQVGATSAPSAWRSHAGPSGSRTPAGTPGALRAASRAKIFAITGHSGEDNKRKAFSYGFDGFIVKPMSQRILASLLRMLSNE</sequence>
<dbReference type="InParanoid" id="A0A316W3R3"/>
<feature type="compositionally biased region" description="Low complexity" evidence="7">
    <location>
        <begin position="439"/>
        <end position="456"/>
    </location>
</feature>
<feature type="compositionally biased region" description="Low complexity" evidence="7">
    <location>
        <begin position="300"/>
        <end position="312"/>
    </location>
</feature>
<dbReference type="InterPro" id="IPR011006">
    <property type="entry name" value="CheY-like_superfamily"/>
</dbReference>
<dbReference type="SUPFAM" id="SSF47384">
    <property type="entry name" value="Homodimeric domain of signal transducing histidine kinase"/>
    <property type="match status" value="1"/>
</dbReference>
<feature type="region of interest" description="Disordered" evidence="7">
    <location>
        <begin position="1817"/>
        <end position="1874"/>
    </location>
</feature>
<dbReference type="Gene3D" id="3.30.565.10">
    <property type="entry name" value="Histidine kinase-like ATPase, C-terminal domain"/>
    <property type="match status" value="1"/>
</dbReference>
<dbReference type="CDD" id="cd17546">
    <property type="entry name" value="REC_hyHK_CKI1_RcsC-like"/>
    <property type="match status" value="1"/>
</dbReference>
<keyword evidence="11" id="KW-1185">Reference proteome</keyword>
<dbReference type="EMBL" id="KZ819361">
    <property type="protein sequence ID" value="PWN44440.1"/>
    <property type="molecule type" value="Genomic_DNA"/>
</dbReference>
<evidence type="ECO:0000259" key="8">
    <source>
        <dbReference type="PROSITE" id="PS50109"/>
    </source>
</evidence>
<feature type="region of interest" description="Disordered" evidence="7">
    <location>
        <begin position="490"/>
        <end position="567"/>
    </location>
</feature>
<feature type="region of interest" description="Disordered" evidence="7">
    <location>
        <begin position="1"/>
        <end position="253"/>
    </location>
</feature>
<evidence type="ECO:0000259" key="9">
    <source>
        <dbReference type="PROSITE" id="PS50110"/>
    </source>
</evidence>
<feature type="compositionally biased region" description="Low complexity" evidence="7">
    <location>
        <begin position="9"/>
        <end position="28"/>
    </location>
</feature>
<feature type="compositionally biased region" description="Polar residues" evidence="7">
    <location>
        <begin position="101"/>
        <end position="110"/>
    </location>
</feature>
<dbReference type="InterPro" id="IPR036890">
    <property type="entry name" value="HATPase_C_sf"/>
</dbReference>
<dbReference type="InterPro" id="IPR004358">
    <property type="entry name" value="Sig_transdc_His_kin-like_C"/>
</dbReference>
<protein>
    <recommendedName>
        <fullName evidence="2">histidine kinase</fullName>
        <ecNumber evidence="2">2.7.13.3</ecNumber>
    </recommendedName>
</protein>
<keyword evidence="5" id="KW-0418">Kinase</keyword>
<feature type="compositionally biased region" description="Low complexity" evidence="7">
    <location>
        <begin position="772"/>
        <end position="788"/>
    </location>
</feature>
<evidence type="ECO:0000256" key="1">
    <source>
        <dbReference type="ARBA" id="ARBA00000085"/>
    </source>
</evidence>
<dbReference type="Gene3D" id="1.10.287.130">
    <property type="match status" value="1"/>
</dbReference>
<dbReference type="GeneID" id="37037469"/>
<dbReference type="GO" id="GO:0000155">
    <property type="term" value="F:phosphorelay sensor kinase activity"/>
    <property type="evidence" value="ECO:0007669"/>
    <property type="project" value="InterPro"/>
</dbReference>
<dbReference type="SUPFAM" id="SSF55874">
    <property type="entry name" value="ATPase domain of HSP90 chaperone/DNA topoisomerase II/histidine kinase"/>
    <property type="match status" value="1"/>
</dbReference>
<dbReference type="GO" id="GO:0005886">
    <property type="term" value="C:plasma membrane"/>
    <property type="evidence" value="ECO:0007669"/>
    <property type="project" value="TreeGrafter"/>
</dbReference>
<feature type="compositionally biased region" description="Basic and acidic residues" evidence="7">
    <location>
        <begin position="384"/>
        <end position="404"/>
    </location>
</feature>
<dbReference type="OrthoDB" id="21225at2759"/>
<feature type="compositionally biased region" description="Low complexity" evidence="7">
    <location>
        <begin position="553"/>
        <end position="563"/>
    </location>
</feature>
<evidence type="ECO:0000256" key="3">
    <source>
        <dbReference type="ARBA" id="ARBA00022553"/>
    </source>
</evidence>
<dbReference type="Gene3D" id="3.40.50.2300">
    <property type="match status" value="1"/>
</dbReference>
<accession>A0A316W3R3</accession>
<feature type="region of interest" description="Disordered" evidence="7">
    <location>
        <begin position="1694"/>
        <end position="1805"/>
    </location>
</feature>
<dbReference type="RefSeq" id="XP_025371600.1">
    <property type="nucleotide sequence ID" value="XM_025515599.1"/>
</dbReference>
<feature type="compositionally biased region" description="Low complexity" evidence="7">
    <location>
        <begin position="1840"/>
        <end position="1869"/>
    </location>
</feature>
<gene>
    <name evidence="10" type="ORF">IE81DRAFT_340089</name>
</gene>
<dbReference type="FunFam" id="1.10.287.130:FF:000023">
    <property type="entry name" value="Sensor histidine kinase/response regulator, putative"/>
    <property type="match status" value="1"/>
</dbReference>
<dbReference type="SMART" id="SM00448">
    <property type="entry name" value="REC"/>
    <property type="match status" value="1"/>
</dbReference>
<dbReference type="PROSITE" id="PS50110">
    <property type="entry name" value="RESPONSE_REGULATORY"/>
    <property type="match status" value="1"/>
</dbReference>
<name>A0A316W3R3_9BASI</name>
<feature type="domain" description="Response regulatory" evidence="9">
    <location>
        <begin position="1901"/>
        <end position="2059"/>
    </location>
</feature>
<dbReference type="InterPro" id="IPR005467">
    <property type="entry name" value="His_kinase_dom"/>
</dbReference>
<dbReference type="PANTHER" id="PTHR43047">
    <property type="entry name" value="TWO-COMPONENT HISTIDINE PROTEIN KINASE"/>
    <property type="match status" value="1"/>
</dbReference>
<keyword evidence="4" id="KW-0808">Transferase</keyword>
<feature type="region of interest" description="Disordered" evidence="7">
    <location>
        <begin position="434"/>
        <end position="460"/>
    </location>
</feature>
<evidence type="ECO:0000256" key="7">
    <source>
        <dbReference type="SAM" id="MobiDB-lite"/>
    </source>
</evidence>
<feature type="domain" description="Histidine kinase" evidence="8">
    <location>
        <begin position="1286"/>
        <end position="1549"/>
    </location>
</feature>
<feature type="compositionally biased region" description="Basic and acidic residues" evidence="7">
    <location>
        <begin position="690"/>
        <end position="706"/>
    </location>
</feature>
<dbReference type="SMART" id="SM00387">
    <property type="entry name" value="HATPase_c"/>
    <property type="match status" value="1"/>
</dbReference>
<dbReference type="PANTHER" id="PTHR43047:SF72">
    <property type="entry name" value="OSMOSENSING HISTIDINE PROTEIN KINASE SLN1"/>
    <property type="match status" value="1"/>
</dbReference>
<dbReference type="SMART" id="SM00388">
    <property type="entry name" value="HisKA"/>
    <property type="match status" value="1"/>
</dbReference>
<feature type="compositionally biased region" description="Polar residues" evidence="7">
    <location>
        <begin position="506"/>
        <end position="540"/>
    </location>
</feature>
<evidence type="ECO:0000313" key="10">
    <source>
        <dbReference type="EMBL" id="PWN44440.1"/>
    </source>
</evidence>
<comment type="catalytic activity">
    <reaction evidence="1">
        <text>ATP + protein L-histidine = ADP + protein N-phospho-L-histidine.</text>
        <dbReference type="EC" id="2.7.13.3"/>
    </reaction>
</comment>
<evidence type="ECO:0000256" key="6">
    <source>
        <dbReference type="PROSITE-ProRule" id="PRU00169"/>
    </source>
</evidence>
<dbReference type="Proteomes" id="UP000245783">
    <property type="component" value="Unassembled WGS sequence"/>
</dbReference>
<feature type="region of interest" description="Disordered" evidence="7">
    <location>
        <begin position="594"/>
        <end position="805"/>
    </location>
</feature>
<dbReference type="SUPFAM" id="SSF55781">
    <property type="entry name" value="GAF domain-like"/>
    <property type="match status" value="1"/>
</dbReference>
<dbReference type="PRINTS" id="PR00344">
    <property type="entry name" value="BCTRLSENSOR"/>
</dbReference>
<feature type="compositionally biased region" description="Polar residues" evidence="7">
    <location>
        <begin position="637"/>
        <end position="647"/>
    </location>
</feature>
<feature type="compositionally biased region" description="Basic and acidic residues" evidence="7">
    <location>
        <begin position="1694"/>
        <end position="1704"/>
    </location>
</feature>
<evidence type="ECO:0000256" key="2">
    <source>
        <dbReference type="ARBA" id="ARBA00012438"/>
    </source>
</evidence>
<dbReference type="Pfam" id="PF00072">
    <property type="entry name" value="Response_reg"/>
    <property type="match status" value="1"/>
</dbReference>
<keyword evidence="3 6" id="KW-0597">Phosphoprotein</keyword>
<dbReference type="InterPro" id="IPR003594">
    <property type="entry name" value="HATPase_dom"/>
</dbReference>
<reference evidence="10 11" key="1">
    <citation type="journal article" date="2018" name="Mol. Biol. Evol.">
        <title>Broad Genomic Sampling Reveals a Smut Pathogenic Ancestry of the Fungal Clade Ustilaginomycotina.</title>
        <authorList>
            <person name="Kijpornyongpan T."/>
            <person name="Mondo S.J."/>
            <person name="Barry K."/>
            <person name="Sandor L."/>
            <person name="Lee J."/>
            <person name="Lipzen A."/>
            <person name="Pangilinan J."/>
            <person name="LaButti K."/>
            <person name="Hainaut M."/>
            <person name="Henrissat B."/>
            <person name="Grigoriev I.V."/>
            <person name="Spatafora J.W."/>
            <person name="Aime M.C."/>
        </authorList>
    </citation>
    <scope>NUCLEOTIDE SEQUENCE [LARGE SCALE GENOMIC DNA]</scope>
    <source>
        <strain evidence="10 11">MCA 4658</strain>
    </source>
</reference>